<dbReference type="EC" id="2.4.1.117" evidence="4"/>
<dbReference type="Proteomes" id="UP001162131">
    <property type="component" value="Unassembled WGS sequence"/>
</dbReference>
<comment type="pathway">
    <text evidence="2">Protein modification; protein glycosylation.</text>
</comment>
<name>A0AAU9JVW5_9CILI</name>
<organism evidence="14 15">
    <name type="scientific">Blepharisma stoltei</name>
    <dbReference type="NCBI Taxonomy" id="1481888"/>
    <lineage>
        <taxon>Eukaryota</taxon>
        <taxon>Sar</taxon>
        <taxon>Alveolata</taxon>
        <taxon>Ciliophora</taxon>
        <taxon>Postciliodesmatophora</taxon>
        <taxon>Heterotrichea</taxon>
        <taxon>Heterotrichida</taxon>
        <taxon>Blepharismidae</taxon>
        <taxon>Blepharisma</taxon>
    </lineage>
</organism>
<dbReference type="AlphaFoldDB" id="A0AAU9JVW5"/>
<dbReference type="GO" id="GO:0005789">
    <property type="term" value="C:endoplasmic reticulum membrane"/>
    <property type="evidence" value="ECO:0007669"/>
    <property type="project" value="UniProtKB-SubCell"/>
</dbReference>
<keyword evidence="9" id="KW-0735">Signal-anchor</keyword>
<dbReference type="EMBL" id="CAJZBQ010000053">
    <property type="protein sequence ID" value="CAG9331399.1"/>
    <property type="molecule type" value="Genomic_DNA"/>
</dbReference>
<dbReference type="SUPFAM" id="SSF53448">
    <property type="entry name" value="Nucleotide-diphospho-sugar transferases"/>
    <property type="match status" value="1"/>
</dbReference>
<keyword evidence="15" id="KW-1185">Reference proteome</keyword>
<evidence type="ECO:0000256" key="12">
    <source>
        <dbReference type="ARBA" id="ARBA00045097"/>
    </source>
</evidence>
<proteinExistence type="inferred from homology"/>
<dbReference type="GO" id="GO:0006487">
    <property type="term" value="P:protein N-linked glycosylation"/>
    <property type="evidence" value="ECO:0007669"/>
    <property type="project" value="TreeGrafter"/>
</dbReference>
<evidence type="ECO:0000256" key="6">
    <source>
        <dbReference type="ARBA" id="ARBA00022679"/>
    </source>
</evidence>
<keyword evidence="6" id="KW-0808">Transferase</keyword>
<keyword evidence="5" id="KW-0328">Glycosyltransferase</keyword>
<dbReference type="InterPro" id="IPR001173">
    <property type="entry name" value="Glyco_trans_2-like"/>
</dbReference>
<reference evidence="14" key="1">
    <citation type="submission" date="2021-09" db="EMBL/GenBank/DDBJ databases">
        <authorList>
            <consortium name="AG Swart"/>
            <person name="Singh M."/>
            <person name="Singh A."/>
            <person name="Seah K."/>
            <person name="Emmerich C."/>
        </authorList>
    </citation>
    <scope>NUCLEOTIDE SEQUENCE</scope>
    <source>
        <strain evidence="14">ATCC30299</strain>
    </source>
</reference>
<comment type="subcellular location">
    <subcellularLocation>
        <location evidence="1">Endoplasmic reticulum membrane</location>
        <topology evidence="1">Single-pass membrane protein</topology>
    </subcellularLocation>
</comment>
<comment type="caution">
    <text evidence="14">The sequence shown here is derived from an EMBL/GenBank/DDBJ whole genome shotgun (WGS) entry which is preliminary data.</text>
</comment>
<evidence type="ECO:0000256" key="7">
    <source>
        <dbReference type="ARBA" id="ARBA00022692"/>
    </source>
</evidence>
<evidence type="ECO:0000256" key="1">
    <source>
        <dbReference type="ARBA" id="ARBA00004389"/>
    </source>
</evidence>
<evidence type="ECO:0000256" key="5">
    <source>
        <dbReference type="ARBA" id="ARBA00022676"/>
    </source>
</evidence>
<sequence>MPQTFTLIRLDKPEKVVNFNTESAPVYKTSKCYLSLIVPAYNEERRIEAMLVEHIQYFERKKVTENFKYEVIVVDDGSRDHTISVVLDIAKKLKVPIKILKCGVNGGKGSAVRLGMLIARGDYLLFADADNATKIQGYERVEKELLKISKAGLGIAVGSRNDLNKDMQIKRSKLRDFLNWGFTTGVRILCWTRIRDTQCGFKMFTKNAAQLLFRAQHLERWAFDVELIYLAGRNRIPIVEVPVDWEEMAGSKLNVLKDSILMARDILLVRILYLLGIWKTTDVSIPGTHVVGDA</sequence>
<evidence type="ECO:0000313" key="14">
    <source>
        <dbReference type="EMBL" id="CAG9331399.1"/>
    </source>
</evidence>
<evidence type="ECO:0000256" key="9">
    <source>
        <dbReference type="ARBA" id="ARBA00022968"/>
    </source>
</evidence>
<keyword evidence="11" id="KW-0472">Membrane</keyword>
<dbReference type="Pfam" id="PF00535">
    <property type="entry name" value="Glycos_transf_2"/>
    <property type="match status" value="1"/>
</dbReference>
<evidence type="ECO:0000256" key="2">
    <source>
        <dbReference type="ARBA" id="ARBA00004922"/>
    </source>
</evidence>
<dbReference type="Gene3D" id="3.90.550.10">
    <property type="entry name" value="Spore Coat Polysaccharide Biosynthesis Protein SpsA, Chain A"/>
    <property type="match status" value="1"/>
</dbReference>
<dbReference type="PANTHER" id="PTHR10859:SF91">
    <property type="entry name" value="DOLICHYL-PHOSPHATE BETA-GLUCOSYLTRANSFERASE"/>
    <property type="match status" value="1"/>
</dbReference>
<dbReference type="CDD" id="cd04188">
    <property type="entry name" value="DPG_synthase"/>
    <property type="match status" value="1"/>
</dbReference>
<protein>
    <recommendedName>
        <fullName evidence="4">dolichyl-phosphate beta-glucosyltransferase</fullName>
        <ecNumber evidence="4">2.4.1.117</ecNumber>
    </recommendedName>
</protein>
<dbReference type="GO" id="GO:0004581">
    <property type="term" value="F:dolichyl-phosphate beta-glucosyltransferase activity"/>
    <property type="evidence" value="ECO:0007669"/>
    <property type="project" value="UniProtKB-EC"/>
</dbReference>
<dbReference type="InterPro" id="IPR035518">
    <property type="entry name" value="DPG_synthase"/>
</dbReference>
<keyword evidence="8" id="KW-0256">Endoplasmic reticulum</keyword>
<dbReference type="InterPro" id="IPR029044">
    <property type="entry name" value="Nucleotide-diphossugar_trans"/>
</dbReference>
<dbReference type="PANTHER" id="PTHR10859">
    <property type="entry name" value="GLYCOSYL TRANSFERASE"/>
    <property type="match status" value="1"/>
</dbReference>
<evidence type="ECO:0000259" key="13">
    <source>
        <dbReference type="Pfam" id="PF00535"/>
    </source>
</evidence>
<evidence type="ECO:0000313" key="15">
    <source>
        <dbReference type="Proteomes" id="UP001162131"/>
    </source>
</evidence>
<accession>A0AAU9JVW5</accession>
<evidence type="ECO:0000256" key="8">
    <source>
        <dbReference type="ARBA" id="ARBA00022824"/>
    </source>
</evidence>
<comment type="similarity">
    <text evidence="3">Belongs to the glycosyltransferase 2 family.</text>
</comment>
<evidence type="ECO:0000256" key="4">
    <source>
        <dbReference type="ARBA" id="ARBA00012583"/>
    </source>
</evidence>
<evidence type="ECO:0000256" key="11">
    <source>
        <dbReference type="ARBA" id="ARBA00023136"/>
    </source>
</evidence>
<comment type="catalytic activity">
    <reaction evidence="12">
        <text>a di-trans,poly-cis-dolichyl phosphate + UDP-alpha-D-glucose = a di-trans,poly-cis-dolichyl beta-D-glucosyl phosphate + UDP</text>
        <dbReference type="Rhea" id="RHEA:15401"/>
        <dbReference type="Rhea" id="RHEA-COMP:19498"/>
        <dbReference type="Rhea" id="RHEA-COMP:19502"/>
        <dbReference type="ChEBI" id="CHEBI:57525"/>
        <dbReference type="ChEBI" id="CHEBI:57683"/>
        <dbReference type="ChEBI" id="CHEBI:58223"/>
        <dbReference type="ChEBI" id="CHEBI:58885"/>
        <dbReference type="EC" id="2.4.1.117"/>
    </reaction>
    <physiologicalReaction direction="left-to-right" evidence="12">
        <dbReference type="Rhea" id="RHEA:15402"/>
    </physiologicalReaction>
</comment>
<keyword evidence="10" id="KW-1133">Transmembrane helix</keyword>
<keyword evidence="7" id="KW-0812">Transmembrane</keyword>
<evidence type="ECO:0000256" key="10">
    <source>
        <dbReference type="ARBA" id="ARBA00022989"/>
    </source>
</evidence>
<feature type="domain" description="Glycosyltransferase 2-like" evidence="13">
    <location>
        <begin position="35"/>
        <end position="209"/>
    </location>
</feature>
<gene>
    <name evidence="14" type="ORF">BSTOLATCC_MIC53469</name>
</gene>
<evidence type="ECO:0000256" key="3">
    <source>
        <dbReference type="ARBA" id="ARBA00006739"/>
    </source>
</evidence>